<keyword evidence="4 10" id="KW-0812">Transmembrane</keyword>
<evidence type="ECO:0000313" key="14">
    <source>
        <dbReference type="EMBL" id="CAB3233885.1"/>
    </source>
</evidence>
<feature type="domain" description="Thioester reductase (TE)" evidence="13">
    <location>
        <begin position="60"/>
        <end position="329"/>
    </location>
</feature>
<dbReference type="InterPro" id="IPR026055">
    <property type="entry name" value="FAR"/>
</dbReference>
<keyword evidence="8 10" id="KW-0472">Membrane</keyword>
<evidence type="ECO:0000313" key="15">
    <source>
        <dbReference type="Proteomes" id="UP000494256"/>
    </source>
</evidence>
<keyword evidence="3 10" id="KW-0444">Lipid biosynthesis</keyword>
<keyword evidence="5 10" id="KW-0521">NADP</keyword>
<dbReference type="CDD" id="cd09071">
    <property type="entry name" value="FAR_C"/>
    <property type="match status" value="1"/>
</dbReference>
<gene>
    <name evidence="14" type="ORF">APLA_LOCUS6281</name>
</gene>
<evidence type="ECO:0000256" key="7">
    <source>
        <dbReference type="ARBA" id="ARBA00023098"/>
    </source>
</evidence>
<feature type="compositionally biased region" description="Basic and acidic residues" evidence="11">
    <location>
        <begin position="1533"/>
        <end position="1551"/>
    </location>
</feature>
<evidence type="ECO:0000256" key="10">
    <source>
        <dbReference type="RuleBase" id="RU363097"/>
    </source>
</evidence>
<evidence type="ECO:0000256" key="5">
    <source>
        <dbReference type="ARBA" id="ARBA00022857"/>
    </source>
</evidence>
<comment type="subcellular location">
    <subcellularLocation>
        <location evidence="1">Membrane</location>
        <topology evidence="1">Multi-pass membrane protein</topology>
    </subcellularLocation>
</comment>
<evidence type="ECO:0000259" key="12">
    <source>
        <dbReference type="Pfam" id="PF03015"/>
    </source>
</evidence>
<evidence type="ECO:0000256" key="4">
    <source>
        <dbReference type="ARBA" id="ARBA00022692"/>
    </source>
</evidence>
<dbReference type="InterPro" id="IPR036291">
    <property type="entry name" value="NAD(P)-bd_dom_sf"/>
</dbReference>
<evidence type="ECO:0000256" key="2">
    <source>
        <dbReference type="ARBA" id="ARBA00005928"/>
    </source>
</evidence>
<evidence type="ECO:0000259" key="13">
    <source>
        <dbReference type="Pfam" id="PF07993"/>
    </source>
</evidence>
<feature type="region of interest" description="Disordered" evidence="11">
    <location>
        <begin position="1533"/>
        <end position="1559"/>
    </location>
</feature>
<comment type="caution">
    <text evidence="14">The sequence shown here is derived from an EMBL/GenBank/DDBJ whole genome shotgun (WGS) entry which is preliminary data.</text>
</comment>
<reference evidence="14 15" key="1">
    <citation type="submission" date="2020-04" db="EMBL/GenBank/DDBJ databases">
        <authorList>
            <person name="Wallbank WR R."/>
            <person name="Pardo Diaz C."/>
            <person name="Kozak K."/>
            <person name="Martin S."/>
            <person name="Jiggins C."/>
            <person name="Moest M."/>
            <person name="Warren A I."/>
            <person name="Byers J.R.P. K."/>
            <person name="Montejo-Kovacevich G."/>
            <person name="Yen C E."/>
        </authorList>
    </citation>
    <scope>NUCLEOTIDE SEQUENCE [LARGE SCALE GENOMIC DNA]</scope>
</reference>
<dbReference type="GO" id="GO:0016020">
    <property type="term" value="C:membrane"/>
    <property type="evidence" value="ECO:0007669"/>
    <property type="project" value="UniProtKB-SubCell"/>
</dbReference>
<feature type="transmembrane region" description="Helical" evidence="10">
    <location>
        <begin position="404"/>
        <end position="426"/>
    </location>
</feature>
<evidence type="ECO:0000256" key="6">
    <source>
        <dbReference type="ARBA" id="ARBA00022989"/>
    </source>
</evidence>
<dbReference type="Proteomes" id="UP000494256">
    <property type="component" value="Unassembled WGS sequence"/>
</dbReference>
<dbReference type="InterPro" id="IPR013120">
    <property type="entry name" value="FAR_NAD-bd"/>
</dbReference>
<dbReference type="GO" id="GO:0080019">
    <property type="term" value="F:alcohol-forming very long-chain fatty acyl-CoA reductase activity"/>
    <property type="evidence" value="ECO:0007669"/>
    <property type="project" value="InterPro"/>
</dbReference>
<dbReference type="Gene3D" id="3.40.50.720">
    <property type="entry name" value="NAD(P)-binding Rossmann-like Domain"/>
    <property type="match status" value="1"/>
</dbReference>
<dbReference type="FunFam" id="3.40.50.720:FF:000143">
    <property type="entry name" value="Fatty acyl-CoA reductase"/>
    <property type="match status" value="1"/>
</dbReference>
<keyword evidence="7 10" id="KW-0443">Lipid metabolism</keyword>
<sequence>MLIFFFCCRSPTMPAEIMTNTQLLNPKQGGDITYKDMVEENQPLGESQIEKLFLGTTVLLTGGTGFLGKLVVEKLLRSCPGLKKIYLIARPKKNKDTAKRLQEQFDDVLYDRLRKENPDFIKKISIIEGDIGQPDLGISPEDRIKIANEVEIIFHGAATVRFDEPLKTAVEINVRGTREMFKLARGCGKLKAFVHVSTAYSNCPQQAIGEKFYDMPLAGDKLIDLVETMDEKIINNITPGLLGEYPNTYAYTKAAGEDIVQTYSKGLPVALFRPSIVIATVKEPVAGWIDNVYGPTGVVVGAAVGLVHVLNCNPKAIADLVPGDMVVNACIAAAWKTAKEYPANHEDAPPPDLSPPVYNYVSSEERPLTWERFMKYNEIYGFQVPTVQAIYYYLFYLTASKFMYNLYCFLLHWIPAYIADGIAIMIGKKPMLRKAYSKIAKFSDVLAYFATRDWKFDNRNVKNLFKELCDADKQIFDFNMETLDWNDYFYNYIRGVRVYLLKDPVETVPAGLKKYNRLRILHYTFCSILVLLCLRLAYGVLHSILVRYGADRLISKSGDIFIQQNIVQRHLAQFWSTNCKNIDVKAGLEEPIPSSVGLKFVAEINNLNEEDCAVDVYPDECCLYSNDDKCDIIEIMGDASDVIAAGAMKTFTMVAPLLDVYQRRGYCTLYIDTKPVSQVKTAVRDTVKIKFDTKLKKNTLPKNVKYCKRIDEDPWNDCNPVDCDTYYNGRRSYFNARKNRCIEVPACLPIQNSLVYNPVSNKCNDKSALGKNEIDFVKTLTMNPKRRLTKEVLILSVSPDFDTTTLPSNVSYKEIDTERILNPVLEDHPTELKVQDMQALIKQQEQTDEKAKAKSKANAKAKAKAVTNAKTKAKAAATATAKAVTKTKAKVEAQTKQKLDMVKSNVNKAKAQALRIGKLVKLLKYLKCNKYTVLVLFCVCLVQCCFICTLVYCMTKNCLCGKKKQVVHKYFNRQNDASITTPLIATSNMDTDTTECQYRSESSNYIENRIKCYKACQKDRTHNMKLSMSDDIISKYTTRRSWNRLPRSEIIPEAKTDEDCKITKKVRSDYQNFAEMKVNFIDDYQDSKYNVRRINVKRDNNNTKNNEKHLSDYSEKQMFCHNNNIANNSKVSMKTVQNYSAPRISGQKKPKTDSIEKSAQAFFSNDSIDEYLSEKGILCIDDIASKCSYTSTSTAAKSTATSNSSRTSKNNIVKNFMSLLPKKAMGPSSDPGIKKTSSDLDLELLYVSRVSLCSSFETDEGKDIKRTKGATKTFTMVAPLLDLYQRKGYCMLYIDSRPVSKPRTVVRDMVKMKFDTKLKKESLPDNAKSCKHFDEDPFHDCIPVDCDIFYNGKKSHFCEIKKRCMEVPTCLNPKTKLFKVAYNPVSNKCIDTPAIGKNDLDYIKELINSENKINGNFSSSLNTTALSNHRVEEVGFGTDPIISTQQTTRKDKTVKYKKVDMMIQDKPEKNEILNVPGPQFDKLPKLSRTTKLRYTVQRAMDNIKNKVKLKQKKIKKAKATALTEAKKNIETVAKEKASTKPNLKSEAEKQTSKQLTDTTQSINELDKTVSDTKNRFKGNLQVLISCLESKNYTTIMLPCIVILQCILICLMLYCMNKNRCKKKKPIVKNFFNYRQDASITTPLIGTSNVDTETTEYQYMSESSNYIDKKIKCYKACQKDRRNNMKLSMSDDILSKCINRRDWLRVPKSETIPEVKTDDEINMKKEGRKDQSKITEIKVNFQEEYQGKKVKVMKSIADKSINMNGNPKPRTDSSEREIRCHSYNSNVNTNDIQNGSFYKTFGVYRQQTKETNSIEKGAQAYFSNDSIEEFLSERGVLFISDNASKYSYTSLSSAAKSTSSSQSSKTSKNNIVKNVLTLLSKKVKGPSSDPGVKKSTPDLDLELLNLSRATLSSNAGNDGGKGIKRIKDSRSAKKTITVVAPLLDPYERKGYCTLKIDSRSVIRPRDIARHTIKIGFNTILKEVNLLDDIKLCQQVDEDPLNDCKPVNCDTFYNGKKSHFSVIKQRCLEVPTCSSSKQQVFKSVYNPITNKCIHKRGITNNDLGFVKKLIELTANRMRKEVSLHNYKPNEFTDITEQSEVDMSTKVNNKEEKQEIYITNDTVKAKPKQIWKNKYEERLIYCLMKRCDCVRNRTAVHDYFKTRHDVSITTPLIGLSNIGTSNIDTKTTECQYMSESSNYIDKKIKCYKACQKGDSDNLKLSVSDDILSKCIKRRDWLAMPKSETIPEIKPDVKKEIHGNQNKFTGMKVNFQEKYHRKAIGKTIFNKDIFNKSRDELSDSSEKEIRCYDYNSSVSTILNNSLYKGFGVYSLKKKSVDSTGTHPNPSNCSVNDYQSERDVTYRSNNLSICTYTSLSSGASSQSSKTSKDVAKNVLKLLSKKAKGRLSDPGVKNANVERLDLRNVSRNSRSAKTCKTRGKIFEKSTSSP</sequence>
<dbReference type="Pfam" id="PF07993">
    <property type="entry name" value="NAD_binding_4"/>
    <property type="match status" value="1"/>
</dbReference>
<keyword evidence="10" id="KW-0560">Oxidoreductase</keyword>
<dbReference type="GO" id="GO:0005777">
    <property type="term" value="C:peroxisome"/>
    <property type="evidence" value="ECO:0007669"/>
    <property type="project" value="TreeGrafter"/>
</dbReference>
<proteinExistence type="inferred from homology"/>
<feature type="domain" description="Fatty acyl-CoA reductase C-terminal" evidence="12">
    <location>
        <begin position="411"/>
        <end position="503"/>
    </location>
</feature>
<dbReference type="OrthoDB" id="5290825at2759"/>
<organism evidence="14 15">
    <name type="scientific">Arctia plantaginis</name>
    <name type="common">Wood tiger moth</name>
    <name type="synonym">Phalaena plantaginis</name>
    <dbReference type="NCBI Taxonomy" id="874455"/>
    <lineage>
        <taxon>Eukaryota</taxon>
        <taxon>Metazoa</taxon>
        <taxon>Ecdysozoa</taxon>
        <taxon>Arthropoda</taxon>
        <taxon>Hexapoda</taxon>
        <taxon>Insecta</taxon>
        <taxon>Pterygota</taxon>
        <taxon>Neoptera</taxon>
        <taxon>Endopterygota</taxon>
        <taxon>Lepidoptera</taxon>
        <taxon>Glossata</taxon>
        <taxon>Ditrysia</taxon>
        <taxon>Noctuoidea</taxon>
        <taxon>Erebidae</taxon>
        <taxon>Arctiinae</taxon>
        <taxon>Arctia</taxon>
    </lineage>
</organism>
<dbReference type="Pfam" id="PF03015">
    <property type="entry name" value="Sterile"/>
    <property type="match status" value="1"/>
</dbReference>
<keyword evidence="6 10" id="KW-1133">Transmembrane helix</keyword>
<accession>A0A8S0ZLG1</accession>
<comment type="similarity">
    <text evidence="2 10">Belongs to the fatty acyl-CoA reductase family.</text>
</comment>
<dbReference type="InterPro" id="IPR033640">
    <property type="entry name" value="FAR_C"/>
</dbReference>
<feature type="transmembrane region" description="Helical" evidence="10">
    <location>
        <begin position="379"/>
        <end position="397"/>
    </location>
</feature>
<comment type="function">
    <text evidence="10">Catalyzes the reduction of fatty acyl-CoA to fatty alcohols.</text>
</comment>
<evidence type="ECO:0000256" key="11">
    <source>
        <dbReference type="SAM" id="MobiDB-lite"/>
    </source>
</evidence>
<protein>
    <recommendedName>
        <fullName evidence="10">Fatty acyl-CoA reductase</fullName>
        <ecNumber evidence="10">1.2.1.84</ecNumber>
    </recommendedName>
</protein>
<dbReference type="PANTHER" id="PTHR11011">
    <property type="entry name" value="MALE STERILITY PROTEIN 2-RELATED"/>
    <property type="match status" value="1"/>
</dbReference>
<evidence type="ECO:0000256" key="1">
    <source>
        <dbReference type="ARBA" id="ARBA00004141"/>
    </source>
</evidence>
<feature type="transmembrane region" description="Helical" evidence="10">
    <location>
        <begin position="931"/>
        <end position="952"/>
    </location>
</feature>
<feature type="region of interest" description="Disordered" evidence="11">
    <location>
        <begin position="2419"/>
        <end position="2443"/>
    </location>
</feature>
<evidence type="ECO:0000256" key="3">
    <source>
        <dbReference type="ARBA" id="ARBA00022516"/>
    </source>
</evidence>
<dbReference type="EC" id="1.2.1.84" evidence="10"/>
<evidence type="ECO:0000256" key="8">
    <source>
        <dbReference type="ARBA" id="ARBA00023136"/>
    </source>
</evidence>
<dbReference type="GO" id="GO:0035336">
    <property type="term" value="P:long-chain fatty-acyl-CoA metabolic process"/>
    <property type="evidence" value="ECO:0007669"/>
    <property type="project" value="TreeGrafter"/>
</dbReference>
<feature type="transmembrane region" description="Helical" evidence="10">
    <location>
        <begin position="520"/>
        <end position="546"/>
    </location>
</feature>
<comment type="catalytic activity">
    <reaction evidence="9 10">
        <text>a long-chain fatty acyl-CoA + 2 NADPH + 2 H(+) = a long-chain primary fatty alcohol + 2 NADP(+) + CoA</text>
        <dbReference type="Rhea" id="RHEA:52716"/>
        <dbReference type="ChEBI" id="CHEBI:15378"/>
        <dbReference type="ChEBI" id="CHEBI:57287"/>
        <dbReference type="ChEBI" id="CHEBI:57783"/>
        <dbReference type="ChEBI" id="CHEBI:58349"/>
        <dbReference type="ChEBI" id="CHEBI:77396"/>
        <dbReference type="ChEBI" id="CHEBI:83139"/>
        <dbReference type="EC" id="1.2.1.84"/>
    </reaction>
</comment>
<dbReference type="SUPFAM" id="SSF51735">
    <property type="entry name" value="NAD(P)-binding Rossmann-fold domains"/>
    <property type="match status" value="1"/>
</dbReference>
<dbReference type="EMBL" id="CADEBD010000293">
    <property type="protein sequence ID" value="CAB3233885.1"/>
    <property type="molecule type" value="Genomic_DNA"/>
</dbReference>
<dbReference type="PANTHER" id="PTHR11011:SF60">
    <property type="entry name" value="FATTY ACYL-COA REDUCTASE-RELATED"/>
    <property type="match status" value="1"/>
</dbReference>
<name>A0A8S0ZLG1_ARCPL</name>
<evidence type="ECO:0000256" key="9">
    <source>
        <dbReference type="ARBA" id="ARBA00052530"/>
    </source>
</evidence>
<dbReference type="GO" id="GO:0102965">
    <property type="term" value="F:alcohol-forming long-chain fatty acyl-CoA reductase activity"/>
    <property type="evidence" value="ECO:0007669"/>
    <property type="project" value="UniProtKB-EC"/>
</dbReference>
<dbReference type="CDD" id="cd05236">
    <property type="entry name" value="FAR-N_SDR_e"/>
    <property type="match status" value="1"/>
</dbReference>